<dbReference type="Gene3D" id="1.20.1250.20">
    <property type="entry name" value="MFS general substrate transporter like domains"/>
    <property type="match status" value="3"/>
</dbReference>
<dbReference type="PANTHER" id="PTHR48020:SF12">
    <property type="entry name" value="PROTON MYO-INOSITOL COTRANSPORTER"/>
    <property type="match status" value="1"/>
</dbReference>
<evidence type="ECO:0000256" key="6">
    <source>
        <dbReference type="ARBA" id="ARBA00023136"/>
    </source>
</evidence>
<evidence type="ECO:0000259" key="9">
    <source>
        <dbReference type="PROSITE" id="PS50850"/>
    </source>
</evidence>
<evidence type="ECO:0000313" key="11">
    <source>
        <dbReference type="RefSeq" id="XP_035829186.1"/>
    </source>
</evidence>
<feature type="compositionally biased region" description="Polar residues" evidence="7">
    <location>
        <begin position="79"/>
        <end position="96"/>
    </location>
</feature>
<keyword evidence="3" id="KW-0813">Transport</keyword>
<feature type="transmembrane region" description="Helical" evidence="8">
    <location>
        <begin position="144"/>
        <end position="164"/>
    </location>
</feature>
<dbReference type="InterPro" id="IPR005828">
    <property type="entry name" value="MFS_sugar_transport-like"/>
</dbReference>
<feature type="transmembrane region" description="Helical" evidence="8">
    <location>
        <begin position="265"/>
        <end position="286"/>
    </location>
</feature>
<evidence type="ECO:0000256" key="5">
    <source>
        <dbReference type="ARBA" id="ARBA00022989"/>
    </source>
</evidence>
<evidence type="ECO:0000256" key="7">
    <source>
        <dbReference type="SAM" id="MobiDB-lite"/>
    </source>
</evidence>
<reference evidence="11" key="1">
    <citation type="submission" date="2025-08" db="UniProtKB">
        <authorList>
            <consortium name="RefSeq"/>
        </authorList>
    </citation>
    <scope>IDENTIFICATION</scope>
</reference>
<evidence type="ECO:0000256" key="4">
    <source>
        <dbReference type="ARBA" id="ARBA00022692"/>
    </source>
</evidence>
<protein>
    <submittedName>
        <fullName evidence="11">Proton myo-inositol cotransporter</fullName>
    </submittedName>
</protein>
<dbReference type="NCBIfam" id="TIGR00879">
    <property type="entry name" value="SP"/>
    <property type="match status" value="1"/>
</dbReference>
<feature type="domain" description="Major facilitator superfamily (MFS) profile" evidence="9">
    <location>
        <begin position="111"/>
        <end position="672"/>
    </location>
</feature>
<dbReference type="SUPFAM" id="SSF103473">
    <property type="entry name" value="MFS general substrate transporter"/>
    <property type="match status" value="2"/>
</dbReference>
<feature type="compositionally biased region" description="Basic and acidic residues" evidence="7">
    <location>
        <begin position="31"/>
        <end position="47"/>
    </location>
</feature>
<evidence type="ECO:0000256" key="1">
    <source>
        <dbReference type="ARBA" id="ARBA00004141"/>
    </source>
</evidence>
<dbReference type="PROSITE" id="PS00216">
    <property type="entry name" value="SUGAR_TRANSPORT_1"/>
    <property type="match status" value="1"/>
</dbReference>
<comment type="subcellular location">
    <subcellularLocation>
        <location evidence="1">Membrane</location>
        <topology evidence="1">Multi-pass membrane protein</topology>
    </subcellularLocation>
</comment>
<feature type="transmembrane region" description="Helical" evidence="8">
    <location>
        <begin position="235"/>
        <end position="253"/>
    </location>
</feature>
<feature type="transmembrane region" description="Helical" evidence="8">
    <location>
        <begin position="424"/>
        <end position="444"/>
    </location>
</feature>
<proteinExistence type="inferred from homology"/>
<keyword evidence="6 8" id="KW-0472">Membrane</keyword>
<organism evidence="10 11">
    <name type="scientific">Aplysia californica</name>
    <name type="common">California sea hare</name>
    <dbReference type="NCBI Taxonomy" id="6500"/>
    <lineage>
        <taxon>Eukaryota</taxon>
        <taxon>Metazoa</taxon>
        <taxon>Spiralia</taxon>
        <taxon>Lophotrochozoa</taxon>
        <taxon>Mollusca</taxon>
        <taxon>Gastropoda</taxon>
        <taxon>Heterobranchia</taxon>
        <taxon>Euthyneura</taxon>
        <taxon>Tectipleura</taxon>
        <taxon>Aplysiida</taxon>
        <taxon>Aplysioidea</taxon>
        <taxon>Aplysiidae</taxon>
        <taxon>Aplysia</taxon>
    </lineage>
</organism>
<feature type="transmembrane region" description="Helical" evidence="8">
    <location>
        <begin position="352"/>
        <end position="374"/>
    </location>
</feature>
<evidence type="ECO:0000256" key="3">
    <source>
        <dbReference type="ARBA" id="ARBA00022448"/>
    </source>
</evidence>
<feature type="transmembrane region" description="Helical" evidence="8">
    <location>
        <begin position="650"/>
        <end position="668"/>
    </location>
</feature>
<sequence length="732" mass="79131">MEVDSRGNNRVVGDSLPKDEHGDVTPGTQSEKTEQHPMSESKADEKTGTVFNVSGDHSSVTTSHGNVVSKSDMPGENGAHTSSSSTIPSLQKSTSLLHPPPPQMTTYVWLLCIFAAIGGFLFGYDTGVVSGAMLLLQDEFKLSYFWQEVVVSVTIGGAFVSSLAGGFLNDRFGRKAVTIAASSIFTVGTLVLGVAQNLEMLVAGRLVLGVGIGFASMTVPVYIAECAPAELRGRLVTVNNLFITGGQFVASLMDGALSYVQPDGWRYMLGIAGIPSIIQFFGFFFLPESPRWLMKKGRQVEARKVLEKLRGGKDVDQELSEMRADFDAEESNKNKDGVTIIRILKTPPVRRALLVGCALQLFQQLSGINTVMYYSASIIRMAGVGDQHMAIWLSALTSSMNFLFTLVGVWLVERIGRKKLLMGSLFGTTLSLILLAVAFQLAAVHSPDIGYREPGHANDTICRPISTCEGCIDNSHCGFCFTGSGGSANGSCLPFDADDDSHSSYGACVNSSLSGGVTWASDYCPTSYSWMAILGLALYLVFFAPGMGPMPWTINSEIHPLWARSTGNSLSAATNWISNLLVSMTFLTLTETITKYGMGPMPWTINSEIHPLWARSTGNSLSAATNWISNLLVSMTFLTLTETITKYGTYWMFVGITLLGLLFFAIFLPETKGKRLEEVEQLFASDWCSCCGSSNVKANDTRSAHCVKGTEIIVKVADVTPKQSINESDKNS</sequence>
<evidence type="ECO:0000256" key="8">
    <source>
        <dbReference type="SAM" id="Phobius"/>
    </source>
</evidence>
<dbReference type="CDD" id="cd17360">
    <property type="entry name" value="MFS_HMIT_like"/>
    <property type="match status" value="1"/>
</dbReference>
<feature type="compositionally biased region" description="Polar residues" evidence="7">
    <location>
        <begin position="49"/>
        <end position="69"/>
    </location>
</feature>
<keyword evidence="5 8" id="KW-1133">Transmembrane helix</keyword>
<dbReference type="GeneID" id="101848793"/>
<comment type="similarity">
    <text evidence="2">Belongs to the major facilitator superfamily. Sugar transporter (TC 2.A.1.1) family.</text>
</comment>
<feature type="transmembrane region" description="Helical" evidence="8">
    <location>
        <begin position="389"/>
        <end position="412"/>
    </location>
</feature>
<name>A0ABM1W3E3_APLCA</name>
<dbReference type="PANTHER" id="PTHR48020">
    <property type="entry name" value="PROTON MYO-INOSITOL COTRANSPORTER"/>
    <property type="match status" value="1"/>
</dbReference>
<dbReference type="InterPro" id="IPR020846">
    <property type="entry name" value="MFS_dom"/>
</dbReference>
<dbReference type="InterPro" id="IPR003663">
    <property type="entry name" value="Sugar/inositol_transpt"/>
</dbReference>
<keyword evidence="4 8" id="KW-0812">Transmembrane</keyword>
<keyword evidence="10" id="KW-1185">Reference proteome</keyword>
<dbReference type="Pfam" id="PF00083">
    <property type="entry name" value="Sugar_tr"/>
    <property type="match status" value="3"/>
</dbReference>
<evidence type="ECO:0000256" key="2">
    <source>
        <dbReference type="ARBA" id="ARBA00010992"/>
    </source>
</evidence>
<accession>A0ABM1W3E3</accession>
<dbReference type="PRINTS" id="PR00171">
    <property type="entry name" value="SUGRTRNSPORT"/>
</dbReference>
<feature type="transmembrane region" description="Helical" evidence="8">
    <location>
        <begin position="528"/>
        <end position="548"/>
    </location>
</feature>
<dbReference type="InterPro" id="IPR005829">
    <property type="entry name" value="Sugar_transporter_CS"/>
</dbReference>
<feature type="transmembrane region" description="Helical" evidence="8">
    <location>
        <begin position="569"/>
        <end position="589"/>
    </location>
</feature>
<dbReference type="Proteomes" id="UP000694888">
    <property type="component" value="Unplaced"/>
</dbReference>
<dbReference type="InterPro" id="IPR050814">
    <property type="entry name" value="Myo-inositol_Transporter"/>
</dbReference>
<dbReference type="PROSITE" id="PS00217">
    <property type="entry name" value="SUGAR_TRANSPORT_2"/>
    <property type="match status" value="1"/>
</dbReference>
<evidence type="ECO:0000313" key="10">
    <source>
        <dbReference type="Proteomes" id="UP000694888"/>
    </source>
</evidence>
<feature type="region of interest" description="Disordered" evidence="7">
    <location>
        <begin position="1"/>
        <end position="96"/>
    </location>
</feature>
<feature type="transmembrane region" description="Helical" evidence="8">
    <location>
        <begin position="202"/>
        <end position="223"/>
    </location>
</feature>
<gene>
    <name evidence="11" type="primary">LOC101848793</name>
</gene>
<feature type="transmembrane region" description="Helical" evidence="8">
    <location>
        <begin position="106"/>
        <end position="124"/>
    </location>
</feature>
<dbReference type="InterPro" id="IPR036259">
    <property type="entry name" value="MFS_trans_sf"/>
</dbReference>
<dbReference type="PROSITE" id="PS50850">
    <property type="entry name" value="MFS"/>
    <property type="match status" value="1"/>
</dbReference>
<dbReference type="RefSeq" id="XP_035829186.1">
    <property type="nucleotide sequence ID" value="XM_035973293.1"/>
</dbReference>
<feature type="transmembrane region" description="Helical" evidence="8">
    <location>
        <begin position="176"/>
        <end position="196"/>
    </location>
</feature>